<dbReference type="Gene3D" id="3.40.30.10">
    <property type="entry name" value="Glutaredoxin"/>
    <property type="match status" value="1"/>
</dbReference>
<dbReference type="SUPFAM" id="SSF52833">
    <property type="entry name" value="Thioredoxin-like"/>
    <property type="match status" value="1"/>
</dbReference>
<dbReference type="InterPro" id="IPR036249">
    <property type="entry name" value="Thioredoxin-like_sf"/>
</dbReference>
<accession>A0A1H3Y374</accession>
<sequence>MKRIIIISIVTLFLLLIVGIIFLSTKSNNKSVTSFSFPTAEVMDLSGKIARLEKSQDKLPTFLLYFNTECEICESVITDMLMKRQEFDKYRLIFVSIEEIEELEQFLKKRPIDTFKHSEIYTDYKMNLSGELQIKSPPTYFIFDGKGQLIRWSTGVISATSILKELQQEDD</sequence>
<proteinExistence type="predicted"/>
<evidence type="ECO:0000313" key="3">
    <source>
        <dbReference type="Proteomes" id="UP000182257"/>
    </source>
</evidence>
<dbReference type="AlphaFoldDB" id="A0A1H3Y374"/>
<dbReference type="InterPro" id="IPR012336">
    <property type="entry name" value="Thioredoxin-like_fold"/>
</dbReference>
<feature type="domain" description="Thioredoxin-like fold" evidence="1">
    <location>
        <begin position="56"/>
        <end position="165"/>
    </location>
</feature>
<gene>
    <name evidence="2" type="ORF">SAMN05216462_0487</name>
</gene>
<organism evidence="2 3">
    <name type="scientific">Xylanibacter ruminicola</name>
    <name type="common">Prevotella ruminicola</name>
    <dbReference type="NCBI Taxonomy" id="839"/>
    <lineage>
        <taxon>Bacteria</taxon>
        <taxon>Pseudomonadati</taxon>
        <taxon>Bacteroidota</taxon>
        <taxon>Bacteroidia</taxon>
        <taxon>Bacteroidales</taxon>
        <taxon>Prevotellaceae</taxon>
        <taxon>Xylanibacter</taxon>
    </lineage>
</organism>
<evidence type="ECO:0000313" key="2">
    <source>
        <dbReference type="EMBL" id="SEA05980.1"/>
    </source>
</evidence>
<name>A0A1H3Y374_XYLRU</name>
<evidence type="ECO:0000259" key="1">
    <source>
        <dbReference type="Pfam" id="PF13098"/>
    </source>
</evidence>
<protein>
    <submittedName>
        <fullName evidence="2">Thioredoxin-like domain-containing protein</fullName>
    </submittedName>
</protein>
<dbReference type="Proteomes" id="UP000182257">
    <property type="component" value="Unassembled WGS sequence"/>
</dbReference>
<dbReference type="EMBL" id="FNRF01000001">
    <property type="protein sequence ID" value="SEA05980.1"/>
    <property type="molecule type" value="Genomic_DNA"/>
</dbReference>
<dbReference type="Pfam" id="PF13098">
    <property type="entry name" value="Thioredoxin_2"/>
    <property type="match status" value="1"/>
</dbReference>
<reference evidence="2 3" key="1">
    <citation type="submission" date="2016-10" db="EMBL/GenBank/DDBJ databases">
        <authorList>
            <person name="de Groot N.N."/>
        </authorList>
    </citation>
    <scope>NUCLEOTIDE SEQUENCE [LARGE SCALE GENOMIC DNA]</scope>
    <source>
        <strain evidence="2 3">D31d</strain>
    </source>
</reference>